<feature type="transmembrane region" description="Helical" evidence="13">
    <location>
        <begin position="642"/>
        <end position="664"/>
    </location>
</feature>
<protein>
    <submittedName>
        <fullName evidence="16">Citrate transporter</fullName>
    </submittedName>
</protein>
<reference evidence="16" key="2">
    <citation type="submission" date="2021-04" db="EMBL/GenBank/DDBJ databases">
        <authorList>
            <person name="Podell S."/>
        </authorList>
    </citation>
    <scope>NUCLEOTIDE SEQUENCE</scope>
    <source>
        <strain evidence="16">Hildebrandi</strain>
    </source>
</reference>
<dbReference type="GO" id="GO:0015297">
    <property type="term" value="F:antiporter activity"/>
    <property type="evidence" value="ECO:0007669"/>
    <property type="project" value="UniProtKB-KW"/>
</dbReference>
<feature type="transmembrane region" description="Helical" evidence="13">
    <location>
        <begin position="762"/>
        <end position="779"/>
    </location>
</feature>
<dbReference type="PANTHER" id="PTHR43269">
    <property type="entry name" value="SODIUM/PROTON ANTIPORTER 1-RELATED"/>
    <property type="match status" value="1"/>
</dbReference>
<evidence type="ECO:0000256" key="13">
    <source>
        <dbReference type="SAM" id="Phobius"/>
    </source>
</evidence>
<organism evidence="16 17">
    <name type="scientific">Nitzschia inconspicua</name>
    <dbReference type="NCBI Taxonomy" id="303405"/>
    <lineage>
        <taxon>Eukaryota</taxon>
        <taxon>Sar</taxon>
        <taxon>Stramenopiles</taxon>
        <taxon>Ochrophyta</taxon>
        <taxon>Bacillariophyta</taxon>
        <taxon>Bacillariophyceae</taxon>
        <taxon>Bacillariophycidae</taxon>
        <taxon>Bacillariales</taxon>
        <taxon>Bacillariaceae</taxon>
        <taxon>Nitzschia</taxon>
    </lineage>
</organism>
<dbReference type="GO" id="GO:0016020">
    <property type="term" value="C:membrane"/>
    <property type="evidence" value="ECO:0007669"/>
    <property type="project" value="UniProtKB-SubCell"/>
</dbReference>
<dbReference type="Pfam" id="PF00571">
    <property type="entry name" value="CBS"/>
    <property type="match status" value="1"/>
</dbReference>
<keyword evidence="14" id="KW-0732">Signal</keyword>
<dbReference type="InterPro" id="IPR045016">
    <property type="entry name" value="NhaD-like"/>
</dbReference>
<evidence type="ECO:0000313" key="16">
    <source>
        <dbReference type="EMBL" id="KAG7356795.1"/>
    </source>
</evidence>
<comment type="subcellular location">
    <subcellularLocation>
        <location evidence="1">Membrane</location>
        <topology evidence="1">Multi-pass membrane protein</topology>
    </subcellularLocation>
</comment>
<keyword evidence="3" id="KW-0050">Antiport</keyword>
<dbReference type="Proteomes" id="UP000693970">
    <property type="component" value="Unassembled WGS sequence"/>
</dbReference>
<dbReference type="OrthoDB" id="2865258at2759"/>
<reference evidence="16" key="1">
    <citation type="journal article" date="2021" name="Sci. Rep.">
        <title>Diploid genomic architecture of Nitzschia inconspicua, an elite biomass production diatom.</title>
        <authorList>
            <person name="Oliver A."/>
            <person name="Podell S."/>
            <person name="Pinowska A."/>
            <person name="Traller J.C."/>
            <person name="Smith S.R."/>
            <person name="McClure R."/>
            <person name="Beliaev A."/>
            <person name="Bohutskyi P."/>
            <person name="Hill E.A."/>
            <person name="Rabines A."/>
            <person name="Zheng H."/>
            <person name="Allen L.Z."/>
            <person name="Kuo A."/>
            <person name="Grigoriev I.V."/>
            <person name="Allen A.E."/>
            <person name="Hazlebeck D."/>
            <person name="Allen E.E."/>
        </authorList>
    </citation>
    <scope>NUCLEOTIDE SEQUENCE</scope>
    <source>
        <strain evidence="16">Hildebrandi</strain>
    </source>
</reference>
<dbReference type="NCBIfam" id="NF038006">
    <property type="entry name" value="NhaD_1"/>
    <property type="match status" value="1"/>
</dbReference>
<dbReference type="EMBL" id="JAGRRH010000015">
    <property type="protein sequence ID" value="KAG7356795.1"/>
    <property type="molecule type" value="Genomic_DNA"/>
</dbReference>
<keyword evidence="17" id="KW-1185">Reference proteome</keyword>
<feature type="compositionally biased region" description="Low complexity" evidence="12">
    <location>
        <begin position="91"/>
        <end position="105"/>
    </location>
</feature>
<evidence type="ECO:0000256" key="6">
    <source>
        <dbReference type="ARBA" id="ARBA00023053"/>
    </source>
</evidence>
<keyword evidence="9" id="KW-0739">Sodium transport</keyword>
<keyword evidence="11" id="KW-0129">CBS domain</keyword>
<keyword evidence="4 13" id="KW-0812">Transmembrane</keyword>
<accession>A0A9K3L6X5</accession>
<evidence type="ECO:0000256" key="4">
    <source>
        <dbReference type="ARBA" id="ARBA00022692"/>
    </source>
</evidence>
<evidence type="ECO:0000313" key="17">
    <source>
        <dbReference type="Proteomes" id="UP000693970"/>
    </source>
</evidence>
<keyword evidence="7" id="KW-0406">Ion transport</keyword>
<gene>
    <name evidence="16" type="ORF">IV203_001481</name>
</gene>
<evidence type="ECO:0000256" key="3">
    <source>
        <dbReference type="ARBA" id="ARBA00022449"/>
    </source>
</evidence>
<evidence type="ECO:0000259" key="15">
    <source>
        <dbReference type="PROSITE" id="PS51371"/>
    </source>
</evidence>
<comment type="caution">
    <text evidence="16">The sequence shown here is derived from an EMBL/GenBank/DDBJ whole genome shotgun (WGS) entry which is preliminary data.</text>
</comment>
<evidence type="ECO:0000256" key="7">
    <source>
        <dbReference type="ARBA" id="ARBA00023065"/>
    </source>
</evidence>
<dbReference type="CDD" id="cd02205">
    <property type="entry name" value="CBS_pair_SF"/>
    <property type="match status" value="1"/>
</dbReference>
<feature type="chain" id="PRO_5039905888" evidence="14">
    <location>
        <begin position="32"/>
        <end position="807"/>
    </location>
</feature>
<dbReference type="PROSITE" id="PS51371">
    <property type="entry name" value="CBS"/>
    <property type="match status" value="1"/>
</dbReference>
<feature type="signal peptide" evidence="14">
    <location>
        <begin position="1"/>
        <end position="31"/>
    </location>
</feature>
<feature type="transmembrane region" description="Helical" evidence="13">
    <location>
        <begin position="503"/>
        <end position="521"/>
    </location>
</feature>
<evidence type="ECO:0000256" key="1">
    <source>
        <dbReference type="ARBA" id="ARBA00004141"/>
    </source>
</evidence>
<evidence type="ECO:0000256" key="8">
    <source>
        <dbReference type="ARBA" id="ARBA00023136"/>
    </source>
</evidence>
<evidence type="ECO:0000256" key="2">
    <source>
        <dbReference type="ARBA" id="ARBA00022448"/>
    </source>
</evidence>
<evidence type="ECO:0000256" key="10">
    <source>
        <dbReference type="ARBA" id="ARBA00025753"/>
    </source>
</evidence>
<name>A0A9K3L6X5_9STRA</name>
<keyword evidence="2" id="KW-0813">Transport</keyword>
<feature type="transmembrane region" description="Helical" evidence="13">
    <location>
        <begin position="463"/>
        <end position="491"/>
    </location>
</feature>
<feature type="region of interest" description="Disordered" evidence="12">
    <location>
        <begin position="91"/>
        <end position="115"/>
    </location>
</feature>
<dbReference type="InterPro" id="IPR004680">
    <property type="entry name" value="Cit_transptr-like_dom"/>
</dbReference>
<comment type="similarity">
    <text evidence="10">Belongs to the NhaD Na(+)/H(+) (TC 2.A.62) antiporter family.</text>
</comment>
<proteinExistence type="inferred from homology"/>
<dbReference type="Pfam" id="PF03600">
    <property type="entry name" value="CitMHS"/>
    <property type="match status" value="1"/>
</dbReference>
<keyword evidence="8 13" id="KW-0472">Membrane</keyword>
<keyword evidence="5 13" id="KW-1133">Transmembrane helix</keyword>
<dbReference type="SMART" id="SM00116">
    <property type="entry name" value="CBS"/>
    <property type="match status" value="1"/>
</dbReference>
<evidence type="ECO:0000256" key="12">
    <source>
        <dbReference type="SAM" id="MobiDB-lite"/>
    </source>
</evidence>
<feature type="transmembrane region" description="Helical" evidence="13">
    <location>
        <begin position="725"/>
        <end position="750"/>
    </location>
</feature>
<evidence type="ECO:0000256" key="11">
    <source>
        <dbReference type="PROSITE-ProRule" id="PRU00703"/>
    </source>
</evidence>
<dbReference type="InterPro" id="IPR000644">
    <property type="entry name" value="CBS_dom"/>
</dbReference>
<feature type="transmembrane region" description="Helical" evidence="13">
    <location>
        <begin position="541"/>
        <end position="561"/>
    </location>
</feature>
<evidence type="ECO:0000256" key="9">
    <source>
        <dbReference type="ARBA" id="ARBA00023201"/>
    </source>
</evidence>
<keyword evidence="6" id="KW-0915">Sodium</keyword>
<dbReference type="GO" id="GO:0006814">
    <property type="term" value="P:sodium ion transport"/>
    <property type="evidence" value="ECO:0007669"/>
    <property type="project" value="UniProtKB-KW"/>
</dbReference>
<evidence type="ECO:0000256" key="14">
    <source>
        <dbReference type="SAM" id="SignalP"/>
    </source>
</evidence>
<dbReference type="PANTHER" id="PTHR43269:SF2">
    <property type="entry name" value="SODIUM_PROTON ANTIPORTER 1-RELATED"/>
    <property type="match status" value="1"/>
</dbReference>
<feature type="domain" description="CBS" evidence="15">
    <location>
        <begin position="223"/>
        <end position="292"/>
    </location>
</feature>
<feature type="transmembrane region" description="Helical" evidence="13">
    <location>
        <begin position="684"/>
        <end position="705"/>
    </location>
</feature>
<sequence>MTTSRRTPIPFSMTTSMMTLMLPFLFQYLDPSSVMVANAFINAPASPLIFSSRINTSARSPSLFLQPTKVHNRKQSNTCINKNKNNNCNHFPRLSSSTSPTASSSELQGSTVDPEDVLPLASSSITPEGYGFSSPVSRILKLTTNGNYFKAMATDSVTDVMSGITEGVTTDAALVFSSSDDDKLIGIFTETDYIKFSMERAKASSTEEESAAYLVQAKIEDYVTPAEKIVALSLTDTANVAIAAMKQNRIRHLVVVDEPVQNNRIAPTSNIVGLLSMQDIMNVIQKDERLTLQSLQAKYPGISSPMERMREQLKSNANAKARDSPEQVKTDIIRAGTAALGLASLALFFSESEWLHDHADWAMIGIFVLGYVGIIFEEVFEFNKAAVALLMSTGLWVTYADYFDSTSGVASDNVIEQLGEQLAEVSDICFFLLAASTIVEVVDAHQGFKVVTNQIKTTSKKGLFWTIGFLTFFLSAILNNLTVTIVMCSLLKKLVPNETDRKLFGAMVVVAANAGGVWTPIGDVTTTMLWINNQLSTLPTITELFLPSLVCLIASLAFLVNQVEEDDVVERNSLPEPSELAPRGKLVFWSGIAALLSVPVFAELTGLPPYLAMLTGLGAIWTLTDVIHMGEDGDEDLKVPQALAKLDTAGILFFLGILMSIGVLDKSGLLKELAVFLSNNLPSLDIIATVIGLASALIDNVPLVAATMGMYDIADYATDDRLWQLIALCAGTGGSILVIGSASGVALMGLEKVDFLWYAKKVSIGATVGYFAGIATYLLENAILSGSLVGNLLPQAAVAADVATSAM</sequence>
<dbReference type="AlphaFoldDB" id="A0A9K3L6X5"/>
<evidence type="ECO:0000256" key="5">
    <source>
        <dbReference type="ARBA" id="ARBA00022989"/>
    </source>
</evidence>